<feature type="region of interest" description="Disordered" evidence="1">
    <location>
        <begin position="1"/>
        <end position="21"/>
    </location>
</feature>
<evidence type="ECO:0000313" key="3">
    <source>
        <dbReference type="EMBL" id="KAJ4485289.1"/>
    </source>
</evidence>
<organism evidence="3 4">
    <name type="scientific">Lentinula aciculospora</name>
    <dbReference type="NCBI Taxonomy" id="153920"/>
    <lineage>
        <taxon>Eukaryota</taxon>
        <taxon>Fungi</taxon>
        <taxon>Dikarya</taxon>
        <taxon>Basidiomycota</taxon>
        <taxon>Agaricomycotina</taxon>
        <taxon>Agaricomycetes</taxon>
        <taxon>Agaricomycetidae</taxon>
        <taxon>Agaricales</taxon>
        <taxon>Marasmiineae</taxon>
        <taxon>Omphalotaceae</taxon>
        <taxon>Lentinula</taxon>
    </lineage>
</organism>
<feature type="region of interest" description="Disordered" evidence="1">
    <location>
        <begin position="39"/>
        <end position="69"/>
    </location>
</feature>
<feature type="compositionally biased region" description="Polar residues" evidence="1">
    <location>
        <begin position="10"/>
        <end position="21"/>
    </location>
</feature>
<proteinExistence type="predicted"/>
<feature type="domain" description="F-box" evidence="2">
    <location>
        <begin position="81"/>
        <end position="130"/>
    </location>
</feature>
<accession>A0A9W9AL15</accession>
<dbReference type="Gene3D" id="1.20.1280.50">
    <property type="match status" value="1"/>
</dbReference>
<dbReference type="PROSITE" id="PS50181">
    <property type="entry name" value="FBOX"/>
    <property type="match status" value="1"/>
</dbReference>
<evidence type="ECO:0000259" key="2">
    <source>
        <dbReference type="PROSITE" id="PS50181"/>
    </source>
</evidence>
<dbReference type="InterPro" id="IPR001810">
    <property type="entry name" value="F-box_dom"/>
</dbReference>
<dbReference type="OrthoDB" id="2322499at2759"/>
<dbReference type="Pfam" id="PF12937">
    <property type="entry name" value="F-box-like"/>
    <property type="match status" value="1"/>
</dbReference>
<reference evidence="3" key="1">
    <citation type="submission" date="2022-08" db="EMBL/GenBank/DDBJ databases">
        <title>A Global Phylogenomic Analysis of the Shiitake Genus Lentinula.</title>
        <authorList>
            <consortium name="DOE Joint Genome Institute"/>
            <person name="Sierra-Patev S."/>
            <person name="Min B."/>
            <person name="Naranjo-Ortiz M."/>
            <person name="Looney B."/>
            <person name="Konkel Z."/>
            <person name="Slot J.C."/>
            <person name="Sakamoto Y."/>
            <person name="Steenwyk J.L."/>
            <person name="Rokas A."/>
            <person name="Carro J."/>
            <person name="Camarero S."/>
            <person name="Ferreira P."/>
            <person name="Molpeceres G."/>
            <person name="Ruiz-Duenas F.J."/>
            <person name="Serrano A."/>
            <person name="Henrissat B."/>
            <person name="Drula E."/>
            <person name="Hughes K.W."/>
            <person name="Mata J.L."/>
            <person name="Ishikawa N.K."/>
            <person name="Vargas-Isla R."/>
            <person name="Ushijima S."/>
            <person name="Smith C.A."/>
            <person name="Ahrendt S."/>
            <person name="Andreopoulos W."/>
            <person name="He G."/>
            <person name="Labutti K."/>
            <person name="Lipzen A."/>
            <person name="Ng V."/>
            <person name="Riley R."/>
            <person name="Sandor L."/>
            <person name="Barry K."/>
            <person name="Martinez A.T."/>
            <person name="Xiao Y."/>
            <person name="Gibbons J.G."/>
            <person name="Terashima K."/>
            <person name="Grigoriev I.V."/>
            <person name="Hibbett D.S."/>
        </authorList>
    </citation>
    <scope>NUCLEOTIDE SEQUENCE</scope>
    <source>
        <strain evidence="3">JLM2183</strain>
    </source>
</reference>
<name>A0A9W9AL15_9AGAR</name>
<dbReference type="Proteomes" id="UP001150266">
    <property type="component" value="Unassembled WGS sequence"/>
</dbReference>
<dbReference type="EMBL" id="JAOTPV010000003">
    <property type="protein sequence ID" value="KAJ4485289.1"/>
    <property type="molecule type" value="Genomic_DNA"/>
</dbReference>
<evidence type="ECO:0000256" key="1">
    <source>
        <dbReference type="SAM" id="MobiDB-lite"/>
    </source>
</evidence>
<keyword evidence="4" id="KW-1185">Reference proteome</keyword>
<dbReference type="SUPFAM" id="SSF81383">
    <property type="entry name" value="F-box domain"/>
    <property type="match status" value="1"/>
</dbReference>
<comment type="caution">
    <text evidence="3">The sequence shown here is derived from an EMBL/GenBank/DDBJ whole genome shotgun (WGS) entry which is preliminary data.</text>
</comment>
<evidence type="ECO:0000313" key="4">
    <source>
        <dbReference type="Proteomes" id="UP001150266"/>
    </source>
</evidence>
<dbReference type="CDD" id="cd09917">
    <property type="entry name" value="F-box_SF"/>
    <property type="match status" value="1"/>
</dbReference>
<gene>
    <name evidence="3" type="ORF">J3R30DRAFT_1337821</name>
</gene>
<feature type="compositionally biased region" description="Basic residues" evidence="1">
    <location>
        <begin position="49"/>
        <end position="69"/>
    </location>
</feature>
<sequence>MPRRSARIQAANTANDSQHMNATQAFLVVKHPRQEVEVEEELSEEERLRKRRKRASASGKTKKGSVPKPFRKVRGRLGLLERMAKDVPVEIILEVFCYLQPRDLLRLARTSLELRNILMSKTSEDIWLAARQNVKDLPPRPRDLSEPQYAYLLYEPCCHVCDRRVVSVLWSFRMRCCKFLLNRFPVFDDEFLAKQPKEIRDSYILPRELIQTTERWGFVSHNGIAARYKAEFETLQTPEERDAWLDRKREEKLQSRKHTSLCGSWFNRREAERTLELNHIRESRKEDILSRLGEIGWREEAEIMMKIEGCSLRRITFSRHKLVKQPRKLTDYGWNAIKDELLKLLSDHKEERTKAESNIGK</sequence>
<dbReference type="InterPro" id="IPR036047">
    <property type="entry name" value="F-box-like_dom_sf"/>
</dbReference>
<dbReference type="AlphaFoldDB" id="A0A9W9AL15"/>
<protein>
    <recommendedName>
        <fullName evidence="2">F-box domain-containing protein</fullName>
    </recommendedName>
</protein>